<feature type="non-terminal residue" evidence="1">
    <location>
        <position position="1"/>
    </location>
</feature>
<name>A0A9D2IHN8_9FIRM</name>
<evidence type="ECO:0000313" key="2">
    <source>
        <dbReference type="Proteomes" id="UP000824024"/>
    </source>
</evidence>
<dbReference type="PANTHER" id="PTHR43481">
    <property type="entry name" value="FRUCTOSE-1-PHOSPHATE PHOSPHATASE"/>
    <property type="match status" value="1"/>
</dbReference>
<dbReference type="InterPro" id="IPR036412">
    <property type="entry name" value="HAD-like_sf"/>
</dbReference>
<dbReference type="PANTHER" id="PTHR43481:SF4">
    <property type="entry name" value="GLYCEROL-1-PHOSPHATE PHOSPHOHYDROLASE 1-RELATED"/>
    <property type="match status" value="1"/>
</dbReference>
<dbReference type="EMBL" id="DXCH01000333">
    <property type="protein sequence ID" value="HIZ08728.1"/>
    <property type="molecule type" value="Genomic_DNA"/>
</dbReference>
<organism evidence="1 2">
    <name type="scientific">Candidatus Eubacterium avistercoris</name>
    <dbReference type="NCBI Taxonomy" id="2838567"/>
    <lineage>
        <taxon>Bacteria</taxon>
        <taxon>Bacillati</taxon>
        <taxon>Bacillota</taxon>
        <taxon>Clostridia</taxon>
        <taxon>Eubacteriales</taxon>
        <taxon>Eubacteriaceae</taxon>
        <taxon>Eubacterium</taxon>
    </lineage>
</organism>
<dbReference type="InterPro" id="IPR023214">
    <property type="entry name" value="HAD_sf"/>
</dbReference>
<dbReference type="GO" id="GO:0050308">
    <property type="term" value="F:sugar-phosphatase activity"/>
    <property type="evidence" value="ECO:0007669"/>
    <property type="project" value="TreeGrafter"/>
</dbReference>
<protein>
    <submittedName>
        <fullName evidence="1">HAD family phosphatase</fullName>
    </submittedName>
</protein>
<dbReference type="Proteomes" id="UP000824024">
    <property type="component" value="Unassembled WGS sequence"/>
</dbReference>
<accession>A0A9D2IHN8</accession>
<evidence type="ECO:0000313" key="1">
    <source>
        <dbReference type="EMBL" id="HIZ08728.1"/>
    </source>
</evidence>
<proteinExistence type="predicted"/>
<dbReference type="InterPro" id="IPR051806">
    <property type="entry name" value="HAD-like_SPP"/>
</dbReference>
<dbReference type="Pfam" id="PF13419">
    <property type="entry name" value="HAD_2"/>
    <property type="match status" value="1"/>
</dbReference>
<reference evidence="1" key="2">
    <citation type="submission" date="2021-04" db="EMBL/GenBank/DDBJ databases">
        <authorList>
            <person name="Gilroy R."/>
        </authorList>
    </citation>
    <scope>NUCLEOTIDE SEQUENCE</scope>
    <source>
        <strain evidence="1">CHK192-9172</strain>
    </source>
</reference>
<reference evidence="1" key="1">
    <citation type="journal article" date="2021" name="PeerJ">
        <title>Extensive microbial diversity within the chicken gut microbiome revealed by metagenomics and culture.</title>
        <authorList>
            <person name="Gilroy R."/>
            <person name="Ravi A."/>
            <person name="Getino M."/>
            <person name="Pursley I."/>
            <person name="Horton D.L."/>
            <person name="Alikhan N.F."/>
            <person name="Baker D."/>
            <person name="Gharbi K."/>
            <person name="Hall N."/>
            <person name="Watson M."/>
            <person name="Adriaenssens E.M."/>
            <person name="Foster-Nyarko E."/>
            <person name="Jarju S."/>
            <person name="Secka A."/>
            <person name="Antonio M."/>
            <person name="Oren A."/>
            <person name="Chaudhuri R.R."/>
            <person name="La Ragione R."/>
            <person name="Hildebrand F."/>
            <person name="Pallen M.J."/>
        </authorList>
    </citation>
    <scope>NUCLEOTIDE SEQUENCE</scope>
    <source>
        <strain evidence="1">CHK192-9172</strain>
    </source>
</reference>
<dbReference type="Gene3D" id="3.40.50.1000">
    <property type="entry name" value="HAD superfamily/HAD-like"/>
    <property type="match status" value="1"/>
</dbReference>
<dbReference type="InterPro" id="IPR006439">
    <property type="entry name" value="HAD-SF_hydro_IA"/>
</dbReference>
<dbReference type="NCBIfam" id="TIGR01509">
    <property type="entry name" value="HAD-SF-IA-v3"/>
    <property type="match status" value="1"/>
</dbReference>
<dbReference type="SUPFAM" id="SSF56784">
    <property type="entry name" value="HAD-like"/>
    <property type="match status" value="1"/>
</dbReference>
<comment type="caution">
    <text evidence="1">The sequence shown here is derived from an EMBL/GenBank/DDBJ whole genome shotgun (WGS) entry which is preliminary data.</text>
</comment>
<dbReference type="AlphaFoldDB" id="A0A9D2IHN8"/>
<sequence>RRLFPYIDAAVTSCDVSAGKPAPDVYLKTAALLETSPEECLVFEDVPMGILAGKNADMKVCAVEDDYSIDQTEKKRELADYYIHDYFDVLRSSYEVLP</sequence>
<dbReference type="InterPro" id="IPR041492">
    <property type="entry name" value="HAD_2"/>
</dbReference>
<gene>
    <name evidence="1" type="ORF">IAA08_12430</name>
</gene>